<feature type="domain" description="Penicillin-binding protein dimerisation" evidence="18">
    <location>
        <begin position="68"/>
        <end position="214"/>
    </location>
</feature>
<dbReference type="InterPro" id="IPR001460">
    <property type="entry name" value="PCN-bd_Tpept"/>
</dbReference>
<evidence type="ECO:0000256" key="7">
    <source>
        <dbReference type="ARBA" id="ARBA00022692"/>
    </source>
</evidence>
<dbReference type="GO" id="GO:0071555">
    <property type="term" value="P:cell wall organization"/>
    <property type="evidence" value="ECO:0007669"/>
    <property type="project" value="UniProtKB-KW"/>
</dbReference>
<comment type="caution">
    <text evidence="19">The sequence shown here is derived from an EMBL/GenBank/DDBJ whole genome shotgun (WGS) entry which is preliminary data.</text>
</comment>
<keyword evidence="9 16" id="KW-0133">Cell shape</keyword>
<keyword evidence="6 16" id="KW-0645">Protease</keyword>
<feature type="active site" description="Acyl-ester intermediate" evidence="16">
    <location>
        <position position="302"/>
    </location>
</feature>
<keyword evidence="11 16" id="KW-1133">Transmembrane helix</keyword>
<evidence type="ECO:0000256" key="14">
    <source>
        <dbReference type="ARBA" id="ARBA00023306"/>
    </source>
</evidence>
<keyword evidence="7 16" id="KW-0812">Transmembrane</keyword>
<evidence type="ECO:0000256" key="8">
    <source>
        <dbReference type="ARBA" id="ARBA00022801"/>
    </source>
</evidence>
<organism evidence="19 20">
    <name type="scientific">Pseudothauera nasutitermitis</name>
    <dbReference type="NCBI Taxonomy" id="2565930"/>
    <lineage>
        <taxon>Bacteria</taxon>
        <taxon>Pseudomonadati</taxon>
        <taxon>Pseudomonadota</taxon>
        <taxon>Betaproteobacteria</taxon>
        <taxon>Rhodocyclales</taxon>
        <taxon>Zoogloeaceae</taxon>
        <taxon>Pseudothauera</taxon>
    </lineage>
</organism>
<protein>
    <recommendedName>
        <fullName evidence="16">Peptidoglycan D,D-transpeptidase FtsI</fullName>
        <ecNumber evidence="16">3.4.16.4</ecNumber>
    </recommendedName>
    <alternativeName>
        <fullName evidence="16">Penicillin-binding protein 3</fullName>
        <shortName evidence="16">PBP-3</shortName>
    </alternativeName>
</protein>
<dbReference type="HAMAP" id="MF_02080">
    <property type="entry name" value="FtsI_transpept"/>
    <property type="match status" value="1"/>
</dbReference>
<evidence type="ECO:0000259" key="18">
    <source>
        <dbReference type="Pfam" id="PF03717"/>
    </source>
</evidence>
<dbReference type="InterPro" id="IPR037532">
    <property type="entry name" value="FtsI_transpept"/>
</dbReference>
<dbReference type="GO" id="GO:0043093">
    <property type="term" value="P:FtsZ-dependent cytokinesis"/>
    <property type="evidence" value="ECO:0007669"/>
    <property type="project" value="UniProtKB-UniRule"/>
</dbReference>
<dbReference type="Gene3D" id="3.40.710.10">
    <property type="entry name" value="DD-peptidase/beta-lactamase superfamily"/>
    <property type="match status" value="1"/>
</dbReference>
<evidence type="ECO:0000256" key="10">
    <source>
        <dbReference type="ARBA" id="ARBA00022984"/>
    </source>
</evidence>
<evidence type="ECO:0000256" key="11">
    <source>
        <dbReference type="ARBA" id="ARBA00022989"/>
    </source>
</evidence>
<reference evidence="19 20" key="1">
    <citation type="submission" date="2019-04" db="EMBL/GenBank/DDBJ databases">
        <title>Azoarcus nasutitermitis sp. nov. isolated from termite nest.</title>
        <authorList>
            <person name="Lin S.-Y."/>
            <person name="Hameed A."/>
            <person name="Hsu Y.-H."/>
            <person name="Young C.-C."/>
        </authorList>
    </citation>
    <scope>NUCLEOTIDE SEQUENCE [LARGE SCALE GENOMIC DNA]</scope>
    <source>
        <strain evidence="19 20">CC-YHH838</strain>
    </source>
</reference>
<dbReference type="Proteomes" id="UP000308430">
    <property type="component" value="Unassembled WGS sequence"/>
</dbReference>
<dbReference type="GO" id="GO:0008955">
    <property type="term" value="F:peptidoglycan glycosyltransferase activity"/>
    <property type="evidence" value="ECO:0007669"/>
    <property type="project" value="InterPro"/>
</dbReference>
<dbReference type="UniPathway" id="UPA00219"/>
<dbReference type="PANTHER" id="PTHR30627">
    <property type="entry name" value="PEPTIDOGLYCAN D,D-TRANSPEPTIDASE"/>
    <property type="match status" value="1"/>
</dbReference>
<dbReference type="InterPro" id="IPR005311">
    <property type="entry name" value="PBP_dimer"/>
</dbReference>
<dbReference type="Gene3D" id="3.30.450.330">
    <property type="match status" value="1"/>
</dbReference>
<comment type="subcellular location">
    <subcellularLocation>
        <location evidence="1">Membrane</location>
    </subcellularLocation>
</comment>
<dbReference type="SUPFAM" id="SSF56601">
    <property type="entry name" value="beta-lactamase/transpeptidase-like"/>
    <property type="match status" value="1"/>
</dbReference>
<keyword evidence="3 16" id="KW-0997">Cell inner membrane</keyword>
<dbReference type="GO" id="GO:0009252">
    <property type="term" value="P:peptidoglycan biosynthetic process"/>
    <property type="evidence" value="ECO:0007669"/>
    <property type="project" value="UniProtKB-UniRule"/>
</dbReference>
<keyword evidence="5 16" id="KW-0121">Carboxypeptidase</keyword>
<keyword evidence="10 16" id="KW-0573">Peptidoglycan synthesis</keyword>
<evidence type="ECO:0000256" key="13">
    <source>
        <dbReference type="ARBA" id="ARBA00023210"/>
    </source>
</evidence>
<comment type="catalytic activity">
    <reaction evidence="16">
        <text>Preferential cleavage: (Ac)2-L-Lys-D-Ala-|-D-Ala. Also transpeptidation of peptidyl-alanyl moieties that are N-acyl substituents of D-alanine.</text>
        <dbReference type="EC" id="3.4.16.4"/>
    </reaction>
</comment>
<proteinExistence type="inferred from homology"/>
<evidence type="ECO:0000256" key="3">
    <source>
        <dbReference type="ARBA" id="ARBA00022519"/>
    </source>
</evidence>
<keyword evidence="2 16" id="KW-1003">Cell membrane</keyword>
<comment type="function">
    <text evidence="16">Catalyzes cross-linking of the peptidoglycan cell wall at the division septum.</text>
</comment>
<keyword evidence="12 16" id="KW-0472">Membrane</keyword>
<dbReference type="RefSeq" id="WP_136349987.1">
    <property type="nucleotide sequence ID" value="NZ_SSOC01000008.1"/>
</dbReference>
<evidence type="ECO:0000256" key="16">
    <source>
        <dbReference type="HAMAP-Rule" id="MF_02080"/>
    </source>
</evidence>
<dbReference type="Pfam" id="PF00905">
    <property type="entry name" value="Transpeptidase"/>
    <property type="match status" value="1"/>
</dbReference>
<dbReference type="GO" id="GO:0005886">
    <property type="term" value="C:plasma membrane"/>
    <property type="evidence" value="ECO:0007669"/>
    <property type="project" value="UniProtKB-UniRule"/>
</dbReference>
<dbReference type="InterPro" id="IPR036138">
    <property type="entry name" value="PBP_dimer_sf"/>
</dbReference>
<evidence type="ECO:0000313" key="19">
    <source>
        <dbReference type="EMBL" id="THF61902.1"/>
    </source>
</evidence>
<evidence type="ECO:0000256" key="4">
    <source>
        <dbReference type="ARBA" id="ARBA00022618"/>
    </source>
</evidence>
<keyword evidence="4 16" id="KW-0132">Cell division</keyword>
<evidence type="ECO:0000256" key="15">
    <source>
        <dbReference type="ARBA" id="ARBA00023316"/>
    </source>
</evidence>
<dbReference type="OrthoDB" id="9789078at2"/>
<dbReference type="AlphaFoldDB" id="A0A4V3WB51"/>
<comment type="similarity">
    <text evidence="16">Belongs to the transpeptidase family. FtsI subfamily.</text>
</comment>
<dbReference type="EC" id="3.4.16.4" evidence="16"/>
<dbReference type="GO" id="GO:0009002">
    <property type="term" value="F:serine-type D-Ala-D-Ala carboxypeptidase activity"/>
    <property type="evidence" value="ECO:0007669"/>
    <property type="project" value="UniProtKB-UniRule"/>
</dbReference>
<dbReference type="GO" id="GO:0008360">
    <property type="term" value="P:regulation of cell shape"/>
    <property type="evidence" value="ECO:0007669"/>
    <property type="project" value="UniProtKB-KW"/>
</dbReference>
<accession>A0A4V3WB51</accession>
<keyword evidence="20" id="KW-1185">Reference proteome</keyword>
<dbReference type="GO" id="GO:0008658">
    <property type="term" value="F:penicillin binding"/>
    <property type="evidence" value="ECO:0007669"/>
    <property type="project" value="InterPro"/>
</dbReference>
<evidence type="ECO:0000256" key="12">
    <source>
        <dbReference type="ARBA" id="ARBA00023136"/>
    </source>
</evidence>
<comment type="pathway">
    <text evidence="16">Cell wall biogenesis; peptidoglycan biosynthesis.</text>
</comment>
<keyword evidence="13 16" id="KW-0717">Septation</keyword>
<dbReference type="InterPro" id="IPR050515">
    <property type="entry name" value="Beta-lactam/transpept"/>
</dbReference>
<evidence type="ECO:0000256" key="2">
    <source>
        <dbReference type="ARBA" id="ARBA00022475"/>
    </source>
</evidence>
<evidence type="ECO:0000256" key="6">
    <source>
        <dbReference type="ARBA" id="ARBA00022670"/>
    </source>
</evidence>
<evidence type="ECO:0000259" key="17">
    <source>
        <dbReference type="Pfam" id="PF00905"/>
    </source>
</evidence>
<evidence type="ECO:0000256" key="1">
    <source>
        <dbReference type="ARBA" id="ARBA00004370"/>
    </source>
</evidence>
<dbReference type="GO" id="GO:0006508">
    <property type="term" value="P:proteolysis"/>
    <property type="evidence" value="ECO:0007669"/>
    <property type="project" value="UniProtKB-KW"/>
</dbReference>
<dbReference type="EMBL" id="SSOC01000008">
    <property type="protein sequence ID" value="THF61902.1"/>
    <property type="molecule type" value="Genomic_DNA"/>
</dbReference>
<dbReference type="PANTHER" id="PTHR30627:SF1">
    <property type="entry name" value="PEPTIDOGLYCAN D,D-TRANSPEPTIDASE FTSI"/>
    <property type="match status" value="1"/>
</dbReference>
<evidence type="ECO:0000313" key="20">
    <source>
        <dbReference type="Proteomes" id="UP000308430"/>
    </source>
</evidence>
<name>A0A4V3WB51_9RHOO</name>
<dbReference type="Pfam" id="PF03717">
    <property type="entry name" value="PBP_dimer"/>
    <property type="match status" value="1"/>
</dbReference>
<evidence type="ECO:0000256" key="9">
    <source>
        <dbReference type="ARBA" id="ARBA00022960"/>
    </source>
</evidence>
<evidence type="ECO:0000256" key="5">
    <source>
        <dbReference type="ARBA" id="ARBA00022645"/>
    </source>
</evidence>
<keyword evidence="14 16" id="KW-0131">Cell cycle</keyword>
<dbReference type="GO" id="GO:0000917">
    <property type="term" value="P:division septum assembly"/>
    <property type="evidence" value="ECO:0007669"/>
    <property type="project" value="UniProtKB-KW"/>
</dbReference>
<feature type="domain" description="Penicillin-binding protein transpeptidase" evidence="17">
    <location>
        <begin position="255"/>
        <end position="551"/>
    </location>
</feature>
<dbReference type="SUPFAM" id="SSF56519">
    <property type="entry name" value="Penicillin binding protein dimerisation domain"/>
    <property type="match status" value="1"/>
</dbReference>
<sequence length="587" mass="63565">MRKKAQPVTLNHNPLLKRELPAWRARLVLVGLLGCSVALVARAAWLQGFNNEFLQAKGESRYSRVLEVPATRGRITDRNGDILAISTPVRSIWAIPSDARLSPADARALAALLDMNVADLNARLSSARDFVYLRRQLSPEQAERVAALKLPGIHQQQEYRRYYPGGETVAHLLGFTGVDDRGQEGIELAFDQRLAGKSGSRRVIKDRRGEIIEDVESIRLPRDGEDIALSIDGKIQYLAYTALRDTMQKHKAKAGAVVVLDARTGEVLALANAPTYNPNNRANLTGAQLRNRVITDTFEPGSTMKPFIAALALERGKVRPDTQIDTQQGRITFGRHTISDTSRHGLLSVAEIVQKSSNVGSVKMAMEFSPDEMWAFYDALGFGSPLGLGFPGEAAGRLRAPRTWRPVEQATMSYGHGLSTTLIQIARGYLAFARDGELLPVSLTRMEGLPKAGKRVISPETAREMRTILEMASGPGGTAPRAQIAGYRVAGKTGTAHKLEGGRYTTKYVSSYVGFAPVSSPRLIVAVMIDEPTAGQHYGGAVAAPVFARITESALRALGVAPDAPLAPLQLARPTHGGEASAAREAM</sequence>
<keyword evidence="8 16" id="KW-0378">Hydrolase</keyword>
<gene>
    <name evidence="16" type="primary">ftsI</name>
    <name evidence="19" type="ORF">E6C76_19795</name>
</gene>
<dbReference type="Gene3D" id="3.90.1310.10">
    <property type="entry name" value="Penicillin-binding protein 2a (Domain 2)"/>
    <property type="match status" value="1"/>
</dbReference>
<dbReference type="InterPro" id="IPR012338">
    <property type="entry name" value="Beta-lactam/transpept-like"/>
</dbReference>
<keyword evidence="15 16" id="KW-0961">Cell wall biogenesis/degradation</keyword>